<sequence length="182" mass="20414">MVIPPQKRPAAIEDNHLAQDITPSSWLSEHNNPTTTRRHALFVSSTKRAREPRVYICEPSPAPSSSLLASFPSLYHSPARIIELGSISIRELRPQVLSPEEYLIRGLGTCELYSSPRAFCPPLRTLPILAWLLSLGSVLLLLLQFTLLSQSDISKHDIEHDTSFAMTRRLSMNMFLSMSMTS</sequence>
<keyword evidence="1" id="KW-1133">Transmembrane helix</keyword>
<evidence type="ECO:0000256" key="1">
    <source>
        <dbReference type="SAM" id="Phobius"/>
    </source>
</evidence>
<protein>
    <submittedName>
        <fullName evidence="2">Uncharacterized protein</fullName>
    </submittedName>
</protein>
<reference evidence="2 3" key="1">
    <citation type="journal article" date="2016" name="Mol. Biol. Evol.">
        <title>Comparative Genomics of Early-Diverging Mushroom-Forming Fungi Provides Insights into the Origins of Lignocellulose Decay Capabilities.</title>
        <authorList>
            <person name="Nagy L.G."/>
            <person name="Riley R."/>
            <person name="Tritt A."/>
            <person name="Adam C."/>
            <person name="Daum C."/>
            <person name="Floudas D."/>
            <person name="Sun H."/>
            <person name="Yadav J.S."/>
            <person name="Pangilinan J."/>
            <person name="Larsson K.H."/>
            <person name="Matsuura K."/>
            <person name="Barry K."/>
            <person name="Labutti K."/>
            <person name="Kuo R."/>
            <person name="Ohm R.A."/>
            <person name="Bhattacharya S.S."/>
            <person name="Shirouzu T."/>
            <person name="Yoshinaga Y."/>
            <person name="Martin F.M."/>
            <person name="Grigoriev I.V."/>
            <person name="Hibbett D.S."/>
        </authorList>
    </citation>
    <scope>NUCLEOTIDE SEQUENCE [LARGE SCALE GENOMIC DNA]</scope>
    <source>
        <strain evidence="2 3">CBS 109695</strain>
    </source>
</reference>
<name>A0A166PK12_9AGAM</name>
<dbReference type="EMBL" id="KV417516">
    <property type="protein sequence ID" value="KZP26175.1"/>
    <property type="molecule type" value="Genomic_DNA"/>
</dbReference>
<proteinExistence type="predicted"/>
<gene>
    <name evidence="2" type="ORF">FIBSPDRAFT_855138</name>
</gene>
<keyword evidence="3" id="KW-1185">Reference proteome</keyword>
<dbReference type="AlphaFoldDB" id="A0A166PK12"/>
<keyword evidence="1" id="KW-0812">Transmembrane</keyword>
<organism evidence="2 3">
    <name type="scientific">Athelia psychrophila</name>
    <dbReference type="NCBI Taxonomy" id="1759441"/>
    <lineage>
        <taxon>Eukaryota</taxon>
        <taxon>Fungi</taxon>
        <taxon>Dikarya</taxon>
        <taxon>Basidiomycota</taxon>
        <taxon>Agaricomycotina</taxon>
        <taxon>Agaricomycetes</taxon>
        <taxon>Agaricomycetidae</taxon>
        <taxon>Atheliales</taxon>
        <taxon>Atheliaceae</taxon>
        <taxon>Athelia</taxon>
    </lineage>
</organism>
<dbReference type="Proteomes" id="UP000076532">
    <property type="component" value="Unassembled WGS sequence"/>
</dbReference>
<keyword evidence="1" id="KW-0472">Membrane</keyword>
<evidence type="ECO:0000313" key="2">
    <source>
        <dbReference type="EMBL" id="KZP26175.1"/>
    </source>
</evidence>
<evidence type="ECO:0000313" key="3">
    <source>
        <dbReference type="Proteomes" id="UP000076532"/>
    </source>
</evidence>
<accession>A0A166PK12</accession>
<feature type="transmembrane region" description="Helical" evidence="1">
    <location>
        <begin position="128"/>
        <end position="148"/>
    </location>
</feature>